<evidence type="ECO:0000313" key="7">
    <source>
        <dbReference type="EMBL" id="KAK7952001.1"/>
    </source>
</evidence>
<evidence type="ECO:0000259" key="6">
    <source>
        <dbReference type="PROSITE" id="PS51387"/>
    </source>
</evidence>
<dbReference type="Gene3D" id="3.30.465.10">
    <property type="match status" value="1"/>
</dbReference>
<name>A0ABR1QDD3_9PEZI</name>
<dbReference type="GeneID" id="92077013"/>
<dbReference type="Proteomes" id="UP001391051">
    <property type="component" value="Unassembled WGS sequence"/>
</dbReference>
<dbReference type="Gene3D" id="3.30.43.10">
    <property type="entry name" value="Uridine Diphospho-n-acetylenolpyruvylglucosamine Reductase, domain 2"/>
    <property type="match status" value="1"/>
</dbReference>
<keyword evidence="2" id="KW-0285">Flavoprotein</keyword>
<dbReference type="InterPro" id="IPR006094">
    <property type="entry name" value="Oxid_FAD_bind_N"/>
</dbReference>
<evidence type="ECO:0000256" key="5">
    <source>
        <dbReference type="SAM" id="SignalP"/>
    </source>
</evidence>
<dbReference type="Gene3D" id="3.40.462.20">
    <property type="match status" value="1"/>
</dbReference>
<accession>A0ABR1QDD3</accession>
<evidence type="ECO:0000313" key="8">
    <source>
        <dbReference type="Proteomes" id="UP001391051"/>
    </source>
</evidence>
<dbReference type="Pfam" id="PF01565">
    <property type="entry name" value="FAD_binding_4"/>
    <property type="match status" value="1"/>
</dbReference>
<dbReference type="InterPro" id="IPR036318">
    <property type="entry name" value="FAD-bd_PCMH-like_sf"/>
</dbReference>
<dbReference type="PROSITE" id="PS51387">
    <property type="entry name" value="FAD_PCMH"/>
    <property type="match status" value="1"/>
</dbReference>
<comment type="similarity">
    <text evidence="1">Belongs to the oxygen-dependent FAD-linked oxidoreductase family.</text>
</comment>
<evidence type="ECO:0000256" key="4">
    <source>
        <dbReference type="ARBA" id="ARBA00023002"/>
    </source>
</evidence>
<dbReference type="EMBL" id="JAQQWE010000005">
    <property type="protein sequence ID" value="KAK7952001.1"/>
    <property type="molecule type" value="Genomic_DNA"/>
</dbReference>
<comment type="caution">
    <text evidence="7">The sequence shown here is derived from an EMBL/GenBank/DDBJ whole genome shotgun (WGS) entry which is preliminary data.</text>
</comment>
<keyword evidence="4" id="KW-0560">Oxidoreductase</keyword>
<evidence type="ECO:0000256" key="2">
    <source>
        <dbReference type="ARBA" id="ARBA00022630"/>
    </source>
</evidence>
<keyword evidence="8" id="KW-1185">Reference proteome</keyword>
<dbReference type="InterPro" id="IPR016166">
    <property type="entry name" value="FAD-bd_PCMH"/>
</dbReference>
<sequence length="482" mass="53550">MAPISSLAVYGTLLLQSLVAATPFPRYFQNNPLTRRNLTTAVVQRELGHILSNDTLIFGPESPEFPEASSRWNEFVQPHVEIIVEPAQEADISKIVRYCNDNSIEFLVKNRGHGFTTSLNAFKGLQINMIKLQGVDIAANGQTALLQGGAFADPTVRALWDKGYVTRGVTLGGGHGRLEGLYGLAADGVVHLNVVTSDGSEIGVNATSHRDLFWAMRGAGHNFGIVTSSRIKIHPRPKSTWHYHSYTWTGDKLEAVFEEINKLHKSVNGSAPVLLGMDAGTYTLNQSISKTEPVIFWDFAYNGPAEEAEAMLQPFNAIEAVLQNVRDVPYVQIPDYNVTTQRRLYGLFARTLAQYPVMARGTLLAHEGYGNKAVQQVPSHATAYPHREQNFIVYLKATVPEGSGLLEPARAWAKETFDLLMEGQGPGQTPKTYVNYAWGHPWETAKSMYGDEPWRLALLKKLKAKYDPFNRFRFYNPLVAAK</sequence>
<dbReference type="InterPro" id="IPR050416">
    <property type="entry name" value="FAD-linked_Oxidoreductase"/>
</dbReference>
<reference evidence="7 8" key="1">
    <citation type="submission" date="2023-01" db="EMBL/GenBank/DDBJ databases">
        <title>Analysis of 21 Apiospora genomes using comparative genomics revels a genus with tremendous synthesis potential of carbohydrate active enzymes and secondary metabolites.</title>
        <authorList>
            <person name="Sorensen T."/>
        </authorList>
    </citation>
    <scope>NUCLEOTIDE SEQUENCE [LARGE SCALE GENOMIC DNA]</scope>
    <source>
        <strain evidence="7 8">CBS 24483</strain>
    </source>
</reference>
<keyword evidence="5" id="KW-0732">Signal</keyword>
<keyword evidence="3" id="KW-0274">FAD</keyword>
<organism evidence="7 8">
    <name type="scientific">Apiospora aurea</name>
    <dbReference type="NCBI Taxonomy" id="335848"/>
    <lineage>
        <taxon>Eukaryota</taxon>
        <taxon>Fungi</taxon>
        <taxon>Dikarya</taxon>
        <taxon>Ascomycota</taxon>
        <taxon>Pezizomycotina</taxon>
        <taxon>Sordariomycetes</taxon>
        <taxon>Xylariomycetidae</taxon>
        <taxon>Amphisphaeriales</taxon>
        <taxon>Apiosporaceae</taxon>
        <taxon>Apiospora</taxon>
    </lineage>
</organism>
<feature type="chain" id="PRO_5046778992" description="FAD-binding PCMH-type domain-containing protein" evidence="5">
    <location>
        <begin position="22"/>
        <end position="482"/>
    </location>
</feature>
<protein>
    <recommendedName>
        <fullName evidence="6">FAD-binding PCMH-type domain-containing protein</fullName>
    </recommendedName>
</protein>
<dbReference type="PANTHER" id="PTHR42973">
    <property type="entry name" value="BINDING OXIDOREDUCTASE, PUTATIVE (AFU_ORTHOLOGUE AFUA_1G17690)-RELATED"/>
    <property type="match status" value="1"/>
</dbReference>
<dbReference type="SUPFAM" id="SSF56176">
    <property type="entry name" value="FAD-binding/transporter-associated domain-like"/>
    <property type="match status" value="1"/>
</dbReference>
<dbReference type="InterPro" id="IPR016167">
    <property type="entry name" value="FAD-bd_PCMH_sub1"/>
</dbReference>
<proteinExistence type="inferred from homology"/>
<feature type="signal peptide" evidence="5">
    <location>
        <begin position="1"/>
        <end position="21"/>
    </location>
</feature>
<gene>
    <name evidence="7" type="ORF">PG986_007729</name>
</gene>
<evidence type="ECO:0000256" key="3">
    <source>
        <dbReference type="ARBA" id="ARBA00022827"/>
    </source>
</evidence>
<feature type="domain" description="FAD-binding PCMH-type" evidence="6">
    <location>
        <begin position="75"/>
        <end position="236"/>
    </location>
</feature>
<dbReference type="PANTHER" id="PTHR42973:SF8">
    <property type="entry name" value="FAD-BINDING PCMH-TYPE DOMAIN-CONTAINING PROTEIN"/>
    <property type="match status" value="1"/>
</dbReference>
<dbReference type="RefSeq" id="XP_066700063.1">
    <property type="nucleotide sequence ID" value="XM_066843951.1"/>
</dbReference>
<dbReference type="InterPro" id="IPR016169">
    <property type="entry name" value="FAD-bd_PCMH_sub2"/>
</dbReference>
<evidence type="ECO:0000256" key="1">
    <source>
        <dbReference type="ARBA" id="ARBA00005466"/>
    </source>
</evidence>